<dbReference type="Gene3D" id="3.40.50.1470">
    <property type="entry name" value="Peptidyl-tRNA hydrolase"/>
    <property type="match status" value="1"/>
</dbReference>
<evidence type="ECO:0000313" key="9">
    <source>
        <dbReference type="Proteomes" id="UP000000442"/>
    </source>
</evidence>
<dbReference type="NCBIfam" id="TIGR00447">
    <property type="entry name" value="pth"/>
    <property type="match status" value="1"/>
</dbReference>
<feature type="binding site" evidence="7">
    <location>
        <position position="117"/>
    </location>
    <ligand>
        <name>tRNA</name>
        <dbReference type="ChEBI" id="CHEBI:17843"/>
    </ligand>
</feature>
<comment type="function">
    <text evidence="7">Hydrolyzes ribosome-free peptidyl-tRNAs (with 1 or more amino acids incorporated), which drop off the ribosome during protein synthesis, or as a result of ribosome stalling.</text>
</comment>
<dbReference type="STRING" id="177437.HRM2_16830"/>
<comment type="function">
    <text evidence="7">Catalyzes the release of premature peptidyl moieties from peptidyl-tRNA molecules trapped in stalled 50S ribosomal subunits, and thus maintains levels of free tRNAs and 50S ribosomes.</text>
</comment>
<feature type="binding site" evidence="7">
    <location>
        <position position="69"/>
    </location>
    <ligand>
        <name>tRNA</name>
        <dbReference type="ChEBI" id="CHEBI:17843"/>
    </ligand>
</feature>
<dbReference type="PANTHER" id="PTHR17224:SF1">
    <property type="entry name" value="PEPTIDYL-TRNA HYDROLASE"/>
    <property type="match status" value="1"/>
</dbReference>
<evidence type="ECO:0000313" key="8">
    <source>
        <dbReference type="EMBL" id="ACN14790.1"/>
    </source>
</evidence>
<evidence type="ECO:0000256" key="6">
    <source>
        <dbReference type="ARBA" id="ARBA00050038"/>
    </source>
</evidence>
<dbReference type="GO" id="GO:0005737">
    <property type="term" value="C:cytoplasm"/>
    <property type="evidence" value="ECO:0007669"/>
    <property type="project" value="UniProtKB-SubCell"/>
</dbReference>
<evidence type="ECO:0000256" key="3">
    <source>
        <dbReference type="ARBA" id="ARBA00022801"/>
    </source>
</evidence>
<dbReference type="GO" id="GO:0004045">
    <property type="term" value="F:peptidyl-tRNA hydrolase activity"/>
    <property type="evidence" value="ECO:0007669"/>
    <property type="project" value="UniProtKB-UniRule"/>
</dbReference>
<comment type="catalytic activity">
    <reaction evidence="7">
        <text>an N-acyl-L-alpha-aminoacyl-tRNA + H2O = an N-acyl-L-amino acid + a tRNA + H(+)</text>
        <dbReference type="Rhea" id="RHEA:54448"/>
        <dbReference type="Rhea" id="RHEA-COMP:10123"/>
        <dbReference type="Rhea" id="RHEA-COMP:13883"/>
        <dbReference type="ChEBI" id="CHEBI:15377"/>
        <dbReference type="ChEBI" id="CHEBI:15378"/>
        <dbReference type="ChEBI" id="CHEBI:59874"/>
        <dbReference type="ChEBI" id="CHEBI:78442"/>
        <dbReference type="ChEBI" id="CHEBI:138191"/>
        <dbReference type="EC" id="3.1.1.29"/>
    </reaction>
</comment>
<dbReference type="KEGG" id="dat:HRM2_16830"/>
<dbReference type="RefSeq" id="WP_015903577.1">
    <property type="nucleotide sequence ID" value="NC_012108.1"/>
</dbReference>
<comment type="subunit">
    <text evidence="7">Monomer.</text>
</comment>
<dbReference type="AlphaFoldDB" id="C0QAZ1"/>
<keyword evidence="7" id="KW-0963">Cytoplasm</keyword>
<dbReference type="Proteomes" id="UP000000442">
    <property type="component" value="Chromosome"/>
</dbReference>
<protein>
    <recommendedName>
        <fullName evidence="6 7">Peptidyl-tRNA hydrolase</fullName>
        <shortName evidence="7">Pth</shortName>
        <ecNumber evidence="1 7">3.1.1.29</ecNumber>
    </recommendedName>
</protein>
<feature type="binding site" evidence="7">
    <location>
        <position position="71"/>
    </location>
    <ligand>
        <name>tRNA</name>
        <dbReference type="ChEBI" id="CHEBI:17843"/>
    </ligand>
</feature>
<comment type="similarity">
    <text evidence="5 7">Belongs to the PTH family.</text>
</comment>
<dbReference type="FunFam" id="3.40.50.1470:FF:000001">
    <property type="entry name" value="Peptidyl-tRNA hydrolase"/>
    <property type="match status" value="1"/>
</dbReference>
<dbReference type="PANTHER" id="PTHR17224">
    <property type="entry name" value="PEPTIDYL-TRNA HYDROLASE"/>
    <property type="match status" value="1"/>
</dbReference>
<dbReference type="EC" id="3.1.1.29" evidence="1 7"/>
<evidence type="ECO:0000256" key="7">
    <source>
        <dbReference type="HAMAP-Rule" id="MF_00083"/>
    </source>
</evidence>
<dbReference type="HOGENOM" id="CLU_062456_4_1_7"/>
<keyword evidence="3 7" id="KW-0378">Hydrolase</keyword>
<keyword evidence="2 7" id="KW-0820">tRNA-binding</keyword>
<dbReference type="PROSITE" id="PS01196">
    <property type="entry name" value="PEPT_TRNA_HYDROL_2"/>
    <property type="match status" value="1"/>
</dbReference>
<dbReference type="InterPro" id="IPR018171">
    <property type="entry name" value="Pept_tRNA_hydro_CS"/>
</dbReference>
<evidence type="ECO:0000256" key="1">
    <source>
        <dbReference type="ARBA" id="ARBA00013260"/>
    </source>
</evidence>
<dbReference type="GO" id="GO:0000049">
    <property type="term" value="F:tRNA binding"/>
    <property type="evidence" value="ECO:0007669"/>
    <property type="project" value="UniProtKB-UniRule"/>
</dbReference>
<evidence type="ECO:0000256" key="4">
    <source>
        <dbReference type="ARBA" id="ARBA00022884"/>
    </source>
</evidence>
<dbReference type="SUPFAM" id="SSF53178">
    <property type="entry name" value="Peptidyl-tRNA hydrolase-like"/>
    <property type="match status" value="1"/>
</dbReference>
<dbReference type="InterPro" id="IPR036416">
    <property type="entry name" value="Pept_tRNA_hydro_sf"/>
</dbReference>
<evidence type="ECO:0000256" key="2">
    <source>
        <dbReference type="ARBA" id="ARBA00022555"/>
    </source>
</evidence>
<dbReference type="EMBL" id="CP001087">
    <property type="protein sequence ID" value="ACN14790.1"/>
    <property type="molecule type" value="Genomic_DNA"/>
</dbReference>
<feature type="active site" description="Proton acceptor" evidence="7">
    <location>
        <position position="24"/>
    </location>
</feature>
<keyword evidence="4 7" id="KW-0694">RNA-binding</keyword>
<dbReference type="OrthoDB" id="9800507at2"/>
<dbReference type="GO" id="GO:0072344">
    <property type="term" value="P:rescue of stalled ribosome"/>
    <property type="evidence" value="ECO:0007669"/>
    <property type="project" value="UniProtKB-UniRule"/>
</dbReference>
<dbReference type="Pfam" id="PF01195">
    <property type="entry name" value="Pept_tRNA_hydro"/>
    <property type="match status" value="1"/>
</dbReference>
<organism evidence="8 9">
    <name type="scientific">Desulforapulum autotrophicum (strain ATCC 43914 / DSM 3382 / VKM B-1955 / HRM2)</name>
    <name type="common">Desulfobacterium autotrophicum</name>
    <dbReference type="NCBI Taxonomy" id="177437"/>
    <lineage>
        <taxon>Bacteria</taxon>
        <taxon>Pseudomonadati</taxon>
        <taxon>Thermodesulfobacteriota</taxon>
        <taxon>Desulfobacteria</taxon>
        <taxon>Desulfobacterales</taxon>
        <taxon>Desulfobacteraceae</taxon>
        <taxon>Desulforapulum</taxon>
    </lineage>
</organism>
<evidence type="ECO:0000256" key="5">
    <source>
        <dbReference type="ARBA" id="ARBA00038063"/>
    </source>
</evidence>
<accession>C0QAZ1</accession>
<keyword evidence="9" id="KW-1185">Reference proteome</keyword>
<dbReference type="HAMAP" id="MF_00083">
    <property type="entry name" value="Pept_tRNA_hydro_bact"/>
    <property type="match status" value="1"/>
</dbReference>
<dbReference type="GO" id="GO:0006515">
    <property type="term" value="P:protein quality control for misfolded or incompletely synthesized proteins"/>
    <property type="evidence" value="ECO:0007669"/>
    <property type="project" value="UniProtKB-UniRule"/>
</dbReference>
<feature type="binding site" evidence="7">
    <location>
        <position position="19"/>
    </location>
    <ligand>
        <name>tRNA</name>
        <dbReference type="ChEBI" id="CHEBI:17843"/>
    </ligand>
</feature>
<sequence length="193" mass="21021">MADNQIFMVAGLGNPGRNYAQTRHNIGFLVAQSLVATHGLPPEKNRFNSSYTRGVINGLNVVVARPQAYMNRSGPPVQQLAAYFKIQTRNIIVVHDDLDLDFGRMLIAVNRGHGGHNGIRSIIEALGTKEFNRVRVGVGRPQGDQEVTGHVLGRFAPSEACDLDRLISLGVDACLAIMERGVSAAMNLYNARD</sequence>
<feature type="site" description="Stabilizes the basic form of H active site to accept a proton" evidence="7">
    <location>
        <position position="96"/>
    </location>
</feature>
<reference evidence="8 9" key="1">
    <citation type="journal article" date="2009" name="Environ. Microbiol.">
        <title>Genome sequence of Desulfobacterium autotrophicum HRM2, a marine sulfate reducer oxidizing organic carbon completely to carbon dioxide.</title>
        <authorList>
            <person name="Strittmatter A.W."/>
            <person name="Liesegang H."/>
            <person name="Rabus R."/>
            <person name="Decker I."/>
            <person name="Amann J."/>
            <person name="Andres S."/>
            <person name="Henne A."/>
            <person name="Fricke W.F."/>
            <person name="Martinez-Arias R."/>
            <person name="Bartels D."/>
            <person name="Goesmann A."/>
            <person name="Krause L."/>
            <person name="Puehler A."/>
            <person name="Klenk H.P."/>
            <person name="Richter M."/>
            <person name="Schuler M."/>
            <person name="Gloeckner F.O."/>
            <person name="Meyerdierks A."/>
            <person name="Gottschalk G."/>
            <person name="Amann R."/>
        </authorList>
    </citation>
    <scope>NUCLEOTIDE SEQUENCE [LARGE SCALE GENOMIC DNA]</scope>
    <source>
        <strain evidence="9">ATCC 43914 / DSM 3382 / HRM2</strain>
    </source>
</reference>
<proteinExistence type="inferred from homology"/>
<name>C0QAZ1_DESAH</name>
<gene>
    <name evidence="7 8" type="primary">pth</name>
    <name evidence="8" type="ordered locus">HRM2_16830</name>
</gene>
<dbReference type="CDD" id="cd00462">
    <property type="entry name" value="PTH"/>
    <property type="match status" value="1"/>
</dbReference>
<dbReference type="eggNOG" id="COG0193">
    <property type="taxonomic scope" value="Bacteria"/>
</dbReference>
<dbReference type="InterPro" id="IPR001328">
    <property type="entry name" value="Pept_tRNA_hydro"/>
</dbReference>
<feature type="site" description="Discriminates between blocked and unblocked aminoacyl-tRNA" evidence="7">
    <location>
        <position position="14"/>
    </location>
</feature>
<comment type="subcellular location">
    <subcellularLocation>
        <location evidence="7">Cytoplasm</location>
    </subcellularLocation>
</comment>